<accession>A0A183IU47</accession>
<dbReference type="WBParaSite" id="SBAD_0000741101-mRNA-1">
    <property type="protein sequence ID" value="SBAD_0000741101-mRNA-1"/>
    <property type="gene ID" value="SBAD_0000741101"/>
</dbReference>
<protein>
    <submittedName>
        <fullName evidence="4">PBPe domain-containing protein</fullName>
    </submittedName>
</protein>
<keyword evidence="3" id="KW-1185">Reference proteome</keyword>
<dbReference type="AlphaFoldDB" id="A0A183IU47"/>
<keyword evidence="1" id="KW-0812">Transmembrane</keyword>
<evidence type="ECO:0000313" key="2">
    <source>
        <dbReference type="EMBL" id="VDP12054.1"/>
    </source>
</evidence>
<evidence type="ECO:0000313" key="4">
    <source>
        <dbReference type="WBParaSite" id="SBAD_0000741101-mRNA-1"/>
    </source>
</evidence>
<name>A0A183IU47_9BILA</name>
<keyword evidence="1" id="KW-0472">Membrane</keyword>
<evidence type="ECO:0000313" key="3">
    <source>
        <dbReference type="Proteomes" id="UP000270296"/>
    </source>
</evidence>
<keyword evidence="1" id="KW-1133">Transmembrane helix</keyword>
<feature type="transmembrane region" description="Helical" evidence="1">
    <location>
        <begin position="271"/>
        <end position="296"/>
    </location>
</feature>
<dbReference type="EMBL" id="UZAM01010361">
    <property type="protein sequence ID" value="VDP12054.1"/>
    <property type="molecule type" value="Genomic_DNA"/>
</dbReference>
<reference evidence="2 3" key="2">
    <citation type="submission" date="2018-11" db="EMBL/GenBank/DDBJ databases">
        <authorList>
            <consortium name="Pathogen Informatics"/>
        </authorList>
    </citation>
    <scope>NUCLEOTIDE SEQUENCE [LARGE SCALE GENOMIC DNA]</scope>
</reference>
<sequence>MLFIKAARHHAFDSFPGGQWATTGTSVQWSLATFTRQGIMNSATFMLLLYLVKTRIVLSTSRLFEELADRRAARLVRGGGLDCDSHYLQLDFICDPNHLLSHTEAALLNETISRNFTHCFIKDTRRSKREVLNKYSIGLALAKTIHGADLHDCSEKTKSRIDLFDQHPETGKFVHLAMKHLAIQLRLIAADSGHELLLAVSFSDRVRKLISEQNAMSMFKRTLSRSDPRMPLTMISTENIVTAFKMLDSILWNVSSVKKSPSRLPSQKIPLWALILFVISFVLTVVCATVGHLVAYGKRARFNSQHTSVFAKTTPNGRWRAGFGGGLMKIRNNSPFTNQSHHVNNGNFGPRTRLGGGLILARRKDPYNYSNPYRVV</sequence>
<dbReference type="OrthoDB" id="5916090at2759"/>
<dbReference type="Proteomes" id="UP000270296">
    <property type="component" value="Unassembled WGS sequence"/>
</dbReference>
<reference evidence="4" key="1">
    <citation type="submission" date="2016-06" db="UniProtKB">
        <authorList>
            <consortium name="WormBaseParasite"/>
        </authorList>
    </citation>
    <scope>IDENTIFICATION</scope>
</reference>
<evidence type="ECO:0000256" key="1">
    <source>
        <dbReference type="SAM" id="Phobius"/>
    </source>
</evidence>
<proteinExistence type="predicted"/>
<gene>
    <name evidence="2" type="ORF">SBAD_LOCUS7146</name>
</gene>
<organism evidence="4">
    <name type="scientific">Soboliphyme baturini</name>
    <dbReference type="NCBI Taxonomy" id="241478"/>
    <lineage>
        <taxon>Eukaryota</taxon>
        <taxon>Metazoa</taxon>
        <taxon>Ecdysozoa</taxon>
        <taxon>Nematoda</taxon>
        <taxon>Enoplea</taxon>
        <taxon>Dorylaimia</taxon>
        <taxon>Dioctophymatida</taxon>
        <taxon>Dioctophymatoidea</taxon>
        <taxon>Soboliphymatidae</taxon>
        <taxon>Soboliphyme</taxon>
    </lineage>
</organism>